<sequence length="573" mass="63015">MNLAENAEAMNAGTHPGYEATALEGLTLSLEVLNQKRIKVAINGGALNSQGLAQDVQKMVEEKKLNLKVAWVSGDNLMDRAEELLHGQTKHLDADNSQVRLAKDTDGFLDDPKKPLVSCNAYLGARAITLALRQGADIVICGRVSDASPVIAAAQWWHGWSDTAYDELAGALIAGHLIECSTYSTGANFAGFYKYETSALLDLGLPIVEIESSGECTVTKADKFNGIVNTDTIACQLLYELQGDIYLNSCVKADISNVSISQEAENRVHVEGIKGHPPPETTKLAVYYSGGWQCEITMNATGYATEKKYDLFEAQIKHSLKNWGVLDKFDILECFRAGVPQPNANFQMAATTYMRVFVQAVEKMTLFMFLKACGHNGMQHFAGANPRISCCASGDNRTAVPKTFLAYYPGMISQKLLNEEVHFLGPEPATYSAGHPPVYEALAPRRNFPPTNPLSIDSFGETVLRPLGDIALARSGDKGANINIGIFVHTDEEWDWLRSFLTAAKMEELVGDDWKPDFYIERVEFTHLKAVHFVIYGILGRGVSSSSRLDSLGKAFAEYIRFRHVPIPIKFLQ</sequence>
<dbReference type="AlphaFoldDB" id="A0A7D8UMG6"/>
<gene>
    <name evidence="3" type="ORF">LCER1_G007154</name>
</gene>
<protein>
    <recommendedName>
        <fullName evidence="5">DUF1446-domain-containing protein</fullName>
    </recommendedName>
</protein>
<dbReference type="PANTHER" id="PTHR47585:SF1">
    <property type="entry name" value="DUF1446 DOMAIN-CONTAINING PROTEIN"/>
    <property type="match status" value="1"/>
</dbReference>
<evidence type="ECO:0000313" key="4">
    <source>
        <dbReference type="Proteomes" id="UP000481288"/>
    </source>
</evidence>
<reference evidence="3 4" key="1">
    <citation type="submission" date="2018-05" db="EMBL/GenBank/DDBJ databases">
        <title>Whole genome sequencing for identification of molecular markers to develop diagnostic detection tools for the regulated plant pathogen Lachnellula willkommii.</title>
        <authorList>
            <person name="Giroux E."/>
            <person name="Bilodeau G."/>
        </authorList>
    </citation>
    <scope>NUCLEOTIDE SEQUENCE [LARGE SCALE GENOMIC DNA]</scope>
    <source>
        <strain evidence="3 4">CBS 625.97</strain>
    </source>
</reference>
<comment type="caution">
    <text evidence="3">The sequence shown here is derived from an EMBL/GenBank/DDBJ whole genome shotgun (WGS) entry which is preliminary data.</text>
</comment>
<dbReference type="PANTHER" id="PTHR47585">
    <property type="match status" value="1"/>
</dbReference>
<organism evidence="3 4">
    <name type="scientific">Lachnellula cervina</name>
    <dbReference type="NCBI Taxonomy" id="1316786"/>
    <lineage>
        <taxon>Eukaryota</taxon>
        <taxon>Fungi</taxon>
        <taxon>Dikarya</taxon>
        <taxon>Ascomycota</taxon>
        <taxon>Pezizomycotina</taxon>
        <taxon>Leotiomycetes</taxon>
        <taxon>Helotiales</taxon>
        <taxon>Lachnaceae</taxon>
        <taxon>Lachnellula</taxon>
    </lineage>
</organism>
<feature type="domain" description="AtuA-like ferredoxin-fold" evidence="2">
    <location>
        <begin position="466"/>
        <end position="561"/>
    </location>
</feature>
<dbReference type="Pfam" id="PF07287">
    <property type="entry name" value="AtuA"/>
    <property type="match status" value="1"/>
</dbReference>
<dbReference type="Pfam" id="PF23544">
    <property type="entry name" value="AtuA_ferredoxin"/>
    <property type="match status" value="1"/>
</dbReference>
<dbReference type="EMBL" id="QGMG01000587">
    <property type="protein sequence ID" value="TVY52574.1"/>
    <property type="molecule type" value="Genomic_DNA"/>
</dbReference>
<evidence type="ECO:0008006" key="5">
    <source>
        <dbReference type="Google" id="ProtNLM"/>
    </source>
</evidence>
<feature type="domain" description="Acyclic terpene utilisation N-terminal" evidence="1">
    <location>
        <begin position="1"/>
        <end position="423"/>
    </location>
</feature>
<accession>A0A7D8UMG6</accession>
<dbReference type="InterPro" id="IPR056362">
    <property type="entry name" value="AtuA-like_ferredoxin_dom"/>
</dbReference>
<evidence type="ECO:0000313" key="3">
    <source>
        <dbReference type="EMBL" id="TVY52574.1"/>
    </source>
</evidence>
<name>A0A7D8UMG6_9HELO</name>
<evidence type="ECO:0000259" key="2">
    <source>
        <dbReference type="Pfam" id="PF23544"/>
    </source>
</evidence>
<evidence type="ECO:0000259" key="1">
    <source>
        <dbReference type="Pfam" id="PF07287"/>
    </source>
</evidence>
<keyword evidence="4" id="KW-1185">Reference proteome</keyword>
<dbReference type="Proteomes" id="UP000481288">
    <property type="component" value="Unassembled WGS sequence"/>
</dbReference>
<proteinExistence type="predicted"/>
<dbReference type="OrthoDB" id="10265871at2759"/>
<dbReference type="InterPro" id="IPR010839">
    <property type="entry name" value="AtuA_N"/>
</dbReference>